<proteinExistence type="predicted"/>
<dbReference type="AlphaFoldDB" id="A0A0F4J0Y0"/>
<evidence type="ECO:0000256" key="1">
    <source>
        <dbReference type="SAM" id="Phobius"/>
    </source>
</evidence>
<dbReference type="OrthoDB" id="4722315at2"/>
<keyword evidence="1" id="KW-0812">Transmembrane</keyword>
<reference evidence="2 3" key="1">
    <citation type="submission" date="2015-02" db="EMBL/GenBank/DDBJ databases">
        <authorList>
            <person name="Ju K.-S."/>
            <person name="Doroghazi J.R."/>
            <person name="Metcalf W."/>
        </authorList>
    </citation>
    <scope>NUCLEOTIDE SEQUENCE [LARGE SCALE GENOMIC DNA]</scope>
    <source>
        <strain evidence="2 3">NRRL ISP-5550</strain>
    </source>
</reference>
<dbReference type="Pfam" id="PF07098">
    <property type="entry name" value="DUF1360"/>
    <property type="match status" value="1"/>
</dbReference>
<dbReference type="EMBL" id="JZWV01000839">
    <property type="protein sequence ID" value="KJY27403.1"/>
    <property type="molecule type" value="Genomic_DNA"/>
</dbReference>
<keyword evidence="3" id="KW-1185">Reference proteome</keyword>
<dbReference type="RefSeq" id="WP_045950334.1">
    <property type="nucleotide sequence ID" value="NZ_JZWV01000839.1"/>
</dbReference>
<sequence length="166" mass="17254">MNLHREARAYAGDADRPLAAYTGLMGLYAGTVLGIAAAARALRRPLPQPGPWDVVLNAVATHQLGRLITRDPVTSPLRAPFTRFEGTSGPAELKEEVRGTGARKAIGELLTCPFCTGLWVATGITAGTLLAPRPTRLATATLAALAAADFLQLARAAAQRGAGEAS</sequence>
<organism evidence="2 3">
    <name type="scientific">Streptomyces katrae</name>
    <dbReference type="NCBI Taxonomy" id="68223"/>
    <lineage>
        <taxon>Bacteria</taxon>
        <taxon>Bacillati</taxon>
        <taxon>Actinomycetota</taxon>
        <taxon>Actinomycetes</taxon>
        <taxon>Kitasatosporales</taxon>
        <taxon>Streptomycetaceae</taxon>
        <taxon>Streptomyces</taxon>
    </lineage>
</organism>
<name>A0A0F4J0Y0_9ACTN</name>
<dbReference type="PATRIC" id="fig|68223.7.peg.1768"/>
<feature type="transmembrane region" description="Helical" evidence="1">
    <location>
        <begin position="20"/>
        <end position="39"/>
    </location>
</feature>
<keyword evidence="1" id="KW-1133">Transmembrane helix</keyword>
<keyword evidence="1" id="KW-0472">Membrane</keyword>
<dbReference type="InterPro" id="IPR010773">
    <property type="entry name" value="Mycophage_PG1_Gp7"/>
</dbReference>
<evidence type="ECO:0008006" key="4">
    <source>
        <dbReference type="Google" id="ProtNLM"/>
    </source>
</evidence>
<evidence type="ECO:0000313" key="3">
    <source>
        <dbReference type="Proteomes" id="UP000033551"/>
    </source>
</evidence>
<dbReference type="Proteomes" id="UP000033551">
    <property type="component" value="Unassembled WGS sequence"/>
</dbReference>
<gene>
    <name evidence="2" type="ORF">VR44_27660</name>
</gene>
<protein>
    <recommendedName>
        <fullName evidence="4">Integral membrane protein</fullName>
    </recommendedName>
</protein>
<comment type="caution">
    <text evidence="2">The sequence shown here is derived from an EMBL/GenBank/DDBJ whole genome shotgun (WGS) entry which is preliminary data.</text>
</comment>
<accession>A0A0F4J0Y0</accession>
<evidence type="ECO:0000313" key="2">
    <source>
        <dbReference type="EMBL" id="KJY27403.1"/>
    </source>
</evidence>